<dbReference type="GO" id="GO:0004521">
    <property type="term" value="F:RNA endonuclease activity"/>
    <property type="evidence" value="ECO:0007669"/>
    <property type="project" value="UniProtKB-UniRule"/>
</dbReference>
<keyword evidence="7" id="KW-0963">Cytoplasm</keyword>
<feature type="binding site" evidence="7">
    <location>
        <position position="107"/>
    </location>
    <ligand>
        <name>Zn(2+)</name>
        <dbReference type="ChEBI" id="CHEBI:29105"/>
        <note>catalytic</note>
    </ligand>
</feature>
<organism evidence="8 9">
    <name type="scientific">Candidatus Kaiserbacteria bacterium CG10_big_fil_rev_8_21_14_0_10_44_10</name>
    <dbReference type="NCBI Taxonomy" id="1974606"/>
    <lineage>
        <taxon>Bacteria</taxon>
        <taxon>Candidatus Kaiseribacteriota</taxon>
    </lineage>
</organism>
<sequence length="123" mass="14092">MSIILTNTTRSNPKLPFLEIKNDILGSDYELSVALVGETRARSINKRSRNKTYAPNVLSFPLTRKAGELYLCPVVANKEAASFEHSKRKHLMFLYIHGLLHLRGLDHGRKMESLEETYLKKYS</sequence>
<evidence type="ECO:0000256" key="3">
    <source>
        <dbReference type="ARBA" id="ARBA00022723"/>
    </source>
</evidence>
<dbReference type="GO" id="GO:0006364">
    <property type="term" value="P:rRNA processing"/>
    <property type="evidence" value="ECO:0007669"/>
    <property type="project" value="UniProtKB-UniRule"/>
</dbReference>
<keyword evidence="5 7" id="KW-0378">Hydrolase</keyword>
<comment type="similarity">
    <text evidence="1 7">Belongs to the endoribonuclease YbeY family.</text>
</comment>
<evidence type="ECO:0000256" key="5">
    <source>
        <dbReference type="ARBA" id="ARBA00022801"/>
    </source>
</evidence>
<dbReference type="EC" id="3.1.-.-" evidence="7"/>
<comment type="caution">
    <text evidence="8">The sequence shown here is derived from an EMBL/GenBank/DDBJ whole genome shotgun (WGS) entry which is preliminary data.</text>
</comment>
<dbReference type="SUPFAM" id="SSF55486">
    <property type="entry name" value="Metalloproteases ('zincins'), catalytic domain"/>
    <property type="match status" value="1"/>
</dbReference>
<reference evidence="9" key="1">
    <citation type="submission" date="2017-09" db="EMBL/GenBank/DDBJ databases">
        <title>Depth-based differentiation of microbial function through sediment-hosted aquifers and enrichment of novel symbionts in the deep terrestrial subsurface.</title>
        <authorList>
            <person name="Probst A.J."/>
            <person name="Ladd B."/>
            <person name="Jarett J.K."/>
            <person name="Geller-Mcgrath D.E."/>
            <person name="Sieber C.M.K."/>
            <person name="Emerson J.B."/>
            <person name="Anantharaman K."/>
            <person name="Thomas B.C."/>
            <person name="Malmstrom R."/>
            <person name="Stieglmeier M."/>
            <person name="Klingl A."/>
            <person name="Woyke T."/>
            <person name="Ryan C.M."/>
            <person name="Banfield J.F."/>
        </authorList>
    </citation>
    <scope>NUCLEOTIDE SEQUENCE [LARGE SCALE GENOMIC DNA]</scope>
</reference>
<dbReference type="HAMAP" id="MF_00009">
    <property type="entry name" value="Endoribonucl_YbeY"/>
    <property type="match status" value="1"/>
</dbReference>
<dbReference type="Proteomes" id="UP000229612">
    <property type="component" value="Unassembled WGS sequence"/>
</dbReference>
<keyword evidence="4 7" id="KW-0255">Endonuclease</keyword>
<keyword evidence="2 7" id="KW-0540">Nuclease</keyword>
<dbReference type="Gene3D" id="3.40.390.30">
    <property type="entry name" value="Metalloproteases ('zincins'), catalytic domain"/>
    <property type="match status" value="1"/>
</dbReference>
<evidence type="ECO:0000256" key="7">
    <source>
        <dbReference type="HAMAP-Rule" id="MF_00009"/>
    </source>
</evidence>
<keyword evidence="3 7" id="KW-0479">Metal-binding</keyword>
<dbReference type="NCBIfam" id="TIGR00043">
    <property type="entry name" value="rRNA maturation RNase YbeY"/>
    <property type="match status" value="1"/>
</dbReference>
<feature type="binding site" evidence="7">
    <location>
        <position position="97"/>
    </location>
    <ligand>
        <name>Zn(2+)</name>
        <dbReference type="ChEBI" id="CHEBI:29105"/>
        <note>catalytic</note>
    </ligand>
</feature>
<keyword evidence="6 7" id="KW-0862">Zinc</keyword>
<evidence type="ECO:0000313" key="9">
    <source>
        <dbReference type="Proteomes" id="UP000229612"/>
    </source>
</evidence>
<comment type="function">
    <text evidence="7">Single strand-specific metallo-endoribonuclease involved in late-stage 70S ribosome quality control and in maturation of the 3' terminus of the 16S rRNA.</text>
</comment>
<dbReference type="GO" id="GO:0004222">
    <property type="term" value="F:metalloendopeptidase activity"/>
    <property type="evidence" value="ECO:0007669"/>
    <property type="project" value="InterPro"/>
</dbReference>
<evidence type="ECO:0000256" key="4">
    <source>
        <dbReference type="ARBA" id="ARBA00022759"/>
    </source>
</evidence>
<keyword evidence="7" id="KW-0698">rRNA processing</keyword>
<evidence type="ECO:0000313" key="8">
    <source>
        <dbReference type="EMBL" id="PIR85898.1"/>
    </source>
</evidence>
<proteinExistence type="inferred from homology"/>
<accession>A0A2H0UHL7</accession>
<protein>
    <recommendedName>
        <fullName evidence="7">Endoribonuclease YbeY</fullName>
        <ecNumber evidence="7">3.1.-.-</ecNumber>
    </recommendedName>
</protein>
<keyword evidence="7" id="KW-0690">Ribosome biogenesis</keyword>
<feature type="binding site" evidence="7">
    <location>
        <position position="101"/>
    </location>
    <ligand>
        <name>Zn(2+)</name>
        <dbReference type="ChEBI" id="CHEBI:29105"/>
        <note>catalytic</note>
    </ligand>
</feature>
<comment type="subcellular location">
    <subcellularLocation>
        <location evidence="7">Cytoplasm</location>
    </subcellularLocation>
</comment>
<dbReference type="InterPro" id="IPR023091">
    <property type="entry name" value="MetalPrtase_cat_dom_sf_prd"/>
</dbReference>
<dbReference type="GO" id="GO:0008270">
    <property type="term" value="F:zinc ion binding"/>
    <property type="evidence" value="ECO:0007669"/>
    <property type="project" value="UniProtKB-UniRule"/>
</dbReference>
<dbReference type="GO" id="GO:0005737">
    <property type="term" value="C:cytoplasm"/>
    <property type="evidence" value="ECO:0007669"/>
    <property type="project" value="UniProtKB-SubCell"/>
</dbReference>
<evidence type="ECO:0000256" key="1">
    <source>
        <dbReference type="ARBA" id="ARBA00010875"/>
    </source>
</evidence>
<dbReference type="EMBL" id="PFBG01000020">
    <property type="protein sequence ID" value="PIR85898.1"/>
    <property type="molecule type" value="Genomic_DNA"/>
</dbReference>
<dbReference type="InterPro" id="IPR002036">
    <property type="entry name" value="YbeY"/>
</dbReference>
<comment type="cofactor">
    <cofactor evidence="7">
        <name>Zn(2+)</name>
        <dbReference type="ChEBI" id="CHEBI:29105"/>
    </cofactor>
    <text evidence="7">Binds 1 zinc ion.</text>
</comment>
<evidence type="ECO:0000256" key="6">
    <source>
        <dbReference type="ARBA" id="ARBA00022833"/>
    </source>
</evidence>
<dbReference type="AlphaFoldDB" id="A0A2H0UHL7"/>
<dbReference type="Pfam" id="PF02130">
    <property type="entry name" value="YbeY"/>
    <property type="match status" value="1"/>
</dbReference>
<name>A0A2H0UHL7_9BACT</name>
<gene>
    <name evidence="7 8" type="primary">ybeY</name>
    <name evidence="8" type="ORF">COU14_01900</name>
</gene>
<evidence type="ECO:0000256" key="2">
    <source>
        <dbReference type="ARBA" id="ARBA00022722"/>
    </source>
</evidence>